<accession>A0A538SX18</accession>
<evidence type="ECO:0000313" key="8">
    <source>
        <dbReference type="Proteomes" id="UP000316292"/>
    </source>
</evidence>
<dbReference type="PANTHER" id="PTHR33867:SF1">
    <property type="entry name" value="RIBOSOME MATURATION FACTOR RIMP"/>
    <property type="match status" value="1"/>
</dbReference>
<keyword evidence="1 3" id="KW-0963">Cytoplasm</keyword>
<dbReference type="InterPro" id="IPR035956">
    <property type="entry name" value="RimP_N_sf"/>
</dbReference>
<evidence type="ECO:0000313" key="9">
    <source>
        <dbReference type="Proteomes" id="UP000320913"/>
    </source>
</evidence>
<dbReference type="InterPro" id="IPR028989">
    <property type="entry name" value="RimP_N"/>
</dbReference>
<dbReference type="InterPro" id="IPR036847">
    <property type="entry name" value="RimP_C_sf"/>
</dbReference>
<evidence type="ECO:0000259" key="4">
    <source>
        <dbReference type="Pfam" id="PF02576"/>
    </source>
</evidence>
<dbReference type="EMBL" id="VBOR01000110">
    <property type="protein sequence ID" value="TMQ47456.1"/>
    <property type="molecule type" value="Genomic_DNA"/>
</dbReference>
<dbReference type="SUPFAM" id="SSF74942">
    <property type="entry name" value="YhbC-like, C-terminal domain"/>
    <property type="match status" value="1"/>
</dbReference>
<dbReference type="PANTHER" id="PTHR33867">
    <property type="entry name" value="RIBOSOME MATURATION FACTOR RIMP"/>
    <property type="match status" value="1"/>
</dbReference>
<dbReference type="Proteomes" id="UP000320913">
    <property type="component" value="Unassembled WGS sequence"/>
</dbReference>
<keyword evidence="2 3" id="KW-0690">Ribosome biogenesis</keyword>
<organism evidence="7 9">
    <name type="scientific">Eiseniibacteriota bacterium</name>
    <dbReference type="NCBI Taxonomy" id="2212470"/>
    <lineage>
        <taxon>Bacteria</taxon>
        <taxon>Candidatus Eiseniibacteriota</taxon>
    </lineage>
</organism>
<comment type="subcellular location">
    <subcellularLocation>
        <location evidence="3">Cytoplasm</location>
    </subcellularLocation>
</comment>
<reference evidence="8 9" key="1">
    <citation type="journal article" date="2019" name="Nat. Microbiol.">
        <title>Mediterranean grassland soil C-N compound turnover is dependent on rainfall and depth, and is mediated by genomically divergent microorganisms.</title>
        <authorList>
            <person name="Diamond S."/>
            <person name="Andeer P.F."/>
            <person name="Li Z."/>
            <person name="Crits-Christoph A."/>
            <person name="Burstein D."/>
            <person name="Anantharaman K."/>
            <person name="Lane K.R."/>
            <person name="Thomas B.C."/>
            <person name="Pan C."/>
            <person name="Northen T.R."/>
            <person name="Banfield J.F."/>
        </authorList>
    </citation>
    <scope>NUCLEOTIDE SEQUENCE [LARGE SCALE GENOMIC DNA]</scope>
    <source>
        <strain evidence="6">WS_1</strain>
        <strain evidence="7">WS_5</strain>
    </source>
</reference>
<feature type="domain" description="Ribosome maturation factor RimP N-terminal" evidence="4">
    <location>
        <begin position="16"/>
        <end position="85"/>
    </location>
</feature>
<evidence type="ECO:0000313" key="7">
    <source>
        <dbReference type="EMBL" id="TMQ55936.1"/>
    </source>
</evidence>
<dbReference type="Pfam" id="PF02576">
    <property type="entry name" value="RimP_N"/>
    <property type="match status" value="1"/>
</dbReference>
<sequence>MERGQLREELTRRLQALLGEELFDLWDLDLASQSGRTVVRIALDRPTGVTIADCAYWNKKIGRYLEAENVVPGSYVLEVGSPGIERTLSKPEHFARFVGRSVVIKLHDLHEGRRTFRGELRQAGEDSILLEDPEAGVVSLRYAWIKHSHVVADPWEGLRAKERRPKG</sequence>
<dbReference type="AlphaFoldDB" id="A0A538SX18"/>
<dbReference type="InterPro" id="IPR028998">
    <property type="entry name" value="RimP_C"/>
</dbReference>
<dbReference type="GO" id="GO:0006412">
    <property type="term" value="P:translation"/>
    <property type="evidence" value="ECO:0007669"/>
    <property type="project" value="TreeGrafter"/>
</dbReference>
<evidence type="ECO:0000313" key="6">
    <source>
        <dbReference type="EMBL" id="TMQ47456.1"/>
    </source>
</evidence>
<evidence type="ECO:0000256" key="1">
    <source>
        <dbReference type="ARBA" id="ARBA00022490"/>
    </source>
</evidence>
<dbReference type="Pfam" id="PF17384">
    <property type="entry name" value="DUF150_C"/>
    <property type="match status" value="1"/>
</dbReference>
<dbReference type="EMBL" id="VBOV01000236">
    <property type="protein sequence ID" value="TMQ55936.1"/>
    <property type="molecule type" value="Genomic_DNA"/>
</dbReference>
<comment type="similarity">
    <text evidence="3">Belongs to the RimP family.</text>
</comment>
<dbReference type="Gene3D" id="2.30.30.180">
    <property type="entry name" value="Ribosome maturation factor RimP, C-terminal domain"/>
    <property type="match status" value="1"/>
</dbReference>
<comment type="function">
    <text evidence="3">Required for maturation of 30S ribosomal subunits.</text>
</comment>
<dbReference type="Gene3D" id="3.30.300.70">
    <property type="entry name" value="RimP-like superfamily, N-terminal"/>
    <property type="match status" value="1"/>
</dbReference>
<evidence type="ECO:0000259" key="5">
    <source>
        <dbReference type="Pfam" id="PF17384"/>
    </source>
</evidence>
<comment type="caution">
    <text evidence="7">The sequence shown here is derived from an EMBL/GenBank/DDBJ whole genome shotgun (WGS) entry which is preliminary data.</text>
</comment>
<dbReference type="SUPFAM" id="SSF75420">
    <property type="entry name" value="YhbC-like, N-terminal domain"/>
    <property type="match status" value="1"/>
</dbReference>
<evidence type="ECO:0000256" key="3">
    <source>
        <dbReference type="HAMAP-Rule" id="MF_01077"/>
    </source>
</evidence>
<dbReference type="HAMAP" id="MF_01077">
    <property type="entry name" value="RimP"/>
    <property type="match status" value="1"/>
</dbReference>
<dbReference type="Proteomes" id="UP000316292">
    <property type="component" value="Unassembled WGS sequence"/>
</dbReference>
<evidence type="ECO:0000256" key="2">
    <source>
        <dbReference type="ARBA" id="ARBA00022517"/>
    </source>
</evidence>
<gene>
    <name evidence="3" type="primary">rimP</name>
    <name evidence="6" type="ORF">E6K71_09820</name>
    <name evidence="7" type="ORF">E6K75_09000</name>
</gene>
<name>A0A538SX18_UNCEI</name>
<feature type="domain" description="Ribosome maturation factor RimP C-terminal" evidence="5">
    <location>
        <begin position="88"/>
        <end position="149"/>
    </location>
</feature>
<protein>
    <recommendedName>
        <fullName evidence="3">Ribosome maturation factor RimP</fullName>
    </recommendedName>
</protein>
<dbReference type="InterPro" id="IPR003728">
    <property type="entry name" value="Ribosome_maturation_RimP"/>
</dbReference>
<dbReference type="GO" id="GO:0005829">
    <property type="term" value="C:cytosol"/>
    <property type="evidence" value="ECO:0007669"/>
    <property type="project" value="TreeGrafter"/>
</dbReference>
<dbReference type="GO" id="GO:0000028">
    <property type="term" value="P:ribosomal small subunit assembly"/>
    <property type="evidence" value="ECO:0007669"/>
    <property type="project" value="TreeGrafter"/>
</dbReference>
<dbReference type="CDD" id="cd01734">
    <property type="entry name" value="YlxS_C"/>
    <property type="match status" value="1"/>
</dbReference>
<proteinExistence type="inferred from homology"/>